<accession>A0ABT7L2J9</accession>
<reference evidence="1 2" key="1">
    <citation type="submission" date="2023-06" db="EMBL/GenBank/DDBJ databases">
        <title>Aquibacillus rhizosphaerae LR5S19.</title>
        <authorList>
            <person name="Sun J.-Q."/>
        </authorList>
    </citation>
    <scope>NUCLEOTIDE SEQUENCE [LARGE SCALE GENOMIC DNA]</scope>
    <source>
        <strain evidence="1 2">LR5S19</strain>
    </source>
</reference>
<sequence>MTSILFLVSFLLHVMTFIFLKTLKDKVNLFDDLEAKQKSNIKEMEDLLAVYLIEIKEENDKLLHVLKENEQPKPRLNTKANHVDIQSNPKNNTKYELTSKPVYEDEMNKSKDYKEYSPPVDNNGQDVLEQSVASRVYSLHNQGNSVETIAKKLDCGKTEVELMLKFHRKNS</sequence>
<organism evidence="1 2">
    <name type="scientific">Aquibacillus rhizosphaerae</name>
    <dbReference type="NCBI Taxonomy" id="3051431"/>
    <lineage>
        <taxon>Bacteria</taxon>
        <taxon>Bacillati</taxon>
        <taxon>Bacillota</taxon>
        <taxon>Bacilli</taxon>
        <taxon>Bacillales</taxon>
        <taxon>Bacillaceae</taxon>
        <taxon>Aquibacillus</taxon>
    </lineage>
</organism>
<name>A0ABT7L2J9_9BACI</name>
<dbReference type="Pfam" id="PF19610">
    <property type="entry name" value="DUF6115"/>
    <property type="match status" value="1"/>
</dbReference>
<gene>
    <name evidence="1" type="ORF">QQS35_06415</name>
</gene>
<proteinExistence type="predicted"/>
<evidence type="ECO:0000313" key="2">
    <source>
        <dbReference type="Proteomes" id="UP001235343"/>
    </source>
</evidence>
<dbReference type="EMBL" id="JASTZU010000021">
    <property type="protein sequence ID" value="MDL4840090.1"/>
    <property type="molecule type" value="Genomic_DNA"/>
</dbReference>
<keyword evidence="2" id="KW-1185">Reference proteome</keyword>
<dbReference type="Proteomes" id="UP001235343">
    <property type="component" value="Unassembled WGS sequence"/>
</dbReference>
<dbReference type="RefSeq" id="WP_285931088.1">
    <property type="nucleotide sequence ID" value="NZ_JASTZU010000021.1"/>
</dbReference>
<comment type="caution">
    <text evidence="1">The sequence shown here is derived from an EMBL/GenBank/DDBJ whole genome shotgun (WGS) entry which is preliminary data.</text>
</comment>
<protein>
    <submittedName>
        <fullName evidence="1">Uncharacterized protein</fullName>
    </submittedName>
</protein>
<evidence type="ECO:0000313" key="1">
    <source>
        <dbReference type="EMBL" id="MDL4840090.1"/>
    </source>
</evidence>
<dbReference type="InterPro" id="IPR046118">
    <property type="entry name" value="DUF6115"/>
</dbReference>